<gene>
    <name evidence="1" type="ORF">HO133_000567</name>
</gene>
<dbReference type="AlphaFoldDB" id="A0A8H6CHR3"/>
<reference evidence="1 2" key="1">
    <citation type="journal article" date="2020" name="Genomics">
        <title>Complete, high-quality genomes from long-read metagenomic sequencing of two wolf lichen thalli reveals enigmatic genome architecture.</title>
        <authorList>
            <person name="McKenzie S.K."/>
            <person name="Walston R.F."/>
            <person name="Allen J.L."/>
        </authorList>
    </citation>
    <scope>NUCLEOTIDE SEQUENCE [LARGE SCALE GENOMIC DNA]</scope>
    <source>
        <strain evidence="1">WasteWater1</strain>
    </source>
</reference>
<name>A0A8H6CHR3_9LECA</name>
<sequence length="269" mass="31009">MSLIQQPSLDIEANLFSLPREIRDLIYTALLQIPNDPPTSPEEAGPRFRKGSSLYSVERYPEAVYAALLRCNRQLRDEFQEVLFARQPVRDFRLDCMIKSDGLWPTWILLPCPGTRDIGVLNVDLRLFNVGHGHDQYVQFFDDGGPATIFTPLFQLLNRFFHHGPRFFSSSAKDDVHGRNLHVNTLCMTLIHERPGANSNPDDPLYDQRHIRSTCWFALLKIANSGLLLGKIEKLKLCWRDEIREAEVKGTGERRDVAEWDLYGFRWGP</sequence>
<dbReference type="RefSeq" id="XP_037152941.1">
    <property type="nucleotide sequence ID" value="XM_037291506.1"/>
</dbReference>
<organism evidence="1 2">
    <name type="scientific">Letharia lupina</name>
    <dbReference type="NCBI Taxonomy" id="560253"/>
    <lineage>
        <taxon>Eukaryota</taxon>
        <taxon>Fungi</taxon>
        <taxon>Dikarya</taxon>
        <taxon>Ascomycota</taxon>
        <taxon>Pezizomycotina</taxon>
        <taxon>Lecanoromycetes</taxon>
        <taxon>OSLEUM clade</taxon>
        <taxon>Lecanoromycetidae</taxon>
        <taxon>Lecanorales</taxon>
        <taxon>Lecanorineae</taxon>
        <taxon>Parmeliaceae</taxon>
        <taxon>Letharia</taxon>
    </lineage>
</organism>
<dbReference type="Proteomes" id="UP000593566">
    <property type="component" value="Unassembled WGS sequence"/>
</dbReference>
<evidence type="ECO:0000313" key="2">
    <source>
        <dbReference type="Proteomes" id="UP000593566"/>
    </source>
</evidence>
<comment type="caution">
    <text evidence="1">The sequence shown here is derived from an EMBL/GenBank/DDBJ whole genome shotgun (WGS) entry which is preliminary data.</text>
</comment>
<dbReference type="EMBL" id="JACCJB010000010">
    <property type="protein sequence ID" value="KAF6223724.1"/>
    <property type="molecule type" value="Genomic_DNA"/>
</dbReference>
<dbReference type="GeneID" id="59328986"/>
<proteinExistence type="predicted"/>
<evidence type="ECO:0000313" key="1">
    <source>
        <dbReference type="EMBL" id="KAF6223724.1"/>
    </source>
</evidence>
<keyword evidence="2" id="KW-1185">Reference proteome</keyword>
<accession>A0A8H6CHR3</accession>
<protein>
    <submittedName>
        <fullName evidence="1">Uncharacterized protein</fullName>
    </submittedName>
</protein>